<dbReference type="InterPro" id="IPR025166">
    <property type="entry name" value="Integrase_DNA_bind_dom"/>
</dbReference>
<dbReference type="Gene3D" id="1.10.443.10">
    <property type="entry name" value="Intergrase catalytic core"/>
    <property type="match status" value="1"/>
</dbReference>
<dbReference type="PROSITE" id="PS51898">
    <property type="entry name" value="TYR_RECOMBINASE"/>
    <property type="match status" value="1"/>
</dbReference>
<dbReference type="PANTHER" id="PTHR30629:SF2">
    <property type="entry name" value="PROPHAGE INTEGRASE INTS-RELATED"/>
    <property type="match status" value="1"/>
</dbReference>
<dbReference type="InterPro" id="IPR002104">
    <property type="entry name" value="Integrase_catalytic"/>
</dbReference>
<organism evidence="6 7">
    <name type="scientific">Helicobacter brantae</name>
    <dbReference type="NCBI Taxonomy" id="375927"/>
    <lineage>
        <taxon>Bacteria</taxon>
        <taxon>Pseudomonadati</taxon>
        <taxon>Campylobacterota</taxon>
        <taxon>Epsilonproteobacteria</taxon>
        <taxon>Campylobacterales</taxon>
        <taxon>Helicobacteraceae</taxon>
        <taxon>Helicobacter</taxon>
    </lineage>
</organism>
<proteinExistence type="inferred from homology"/>
<dbReference type="Gene3D" id="1.10.150.130">
    <property type="match status" value="1"/>
</dbReference>
<gene>
    <name evidence="6" type="ORF">CQA58_04715</name>
</gene>
<dbReference type="AlphaFoldDB" id="A0A3D8J005"/>
<evidence type="ECO:0000256" key="4">
    <source>
        <dbReference type="ARBA" id="ARBA00023172"/>
    </source>
</evidence>
<dbReference type="OrthoDB" id="9775880at2"/>
<dbReference type="CDD" id="cd00801">
    <property type="entry name" value="INT_P4_C"/>
    <property type="match status" value="1"/>
</dbReference>
<dbReference type="InterPro" id="IPR010998">
    <property type="entry name" value="Integrase_recombinase_N"/>
</dbReference>
<comment type="similarity">
    <text evidence="1">Belongs to the 'phage' integrase family.</text>
</comment>
<dbReference type="InterPro" id="IPR013762">
    <property type="entry name" value="Integrase-like_cat_sf"/>
</dbReference>
<feature type="domain" description="Tyr recombinase" evidence="5">
    <location>
        <begin position="230"/>
        <end position="411"/>
    </location>
</feature>
<dbReference type="PANTHER" id="PTHR30629">
    <property type="entry name" value="PROPHAGE INTEGRASE"/>
    <property type="match status" value="1"/>
</dbReference>
<dbReference type="GO" id="GO:0003677">
    <property type="term" value="F:DNA binding"/>
    <property type="evidence" value="ECO:0007669"/>
    <property type="project" value="UniProtKB-KW"/>
</dbReference>
<keyword evidence="2" id="KW-0229">DNA integration</keyword>
<dbReference type="Gene3D" id="3.30.160.390">
    <property type="entry name" value="Integrase, DNA-binding domain"/>
    <property type="match status" value="1"/>
</dbReference>
<comment type="caution">
    <text evidence="6">The sequence shown here is derived from an EMBL/GenBank/DDBJ whole genome shotgun (WGS) entry which is preliminary data.</text>
</comment>
<dbReference type="InterPro" id="IPR053876">
    <property type="entry name" value="Phage_int_M"/>
</dbReference>
<dbReference type="RefSeq" id="WP_115569573.1">
    <property type="nucleotide sequence ID" value="NZ_NXLV01000006.1"/>
</dbReference>
<dbReference type="Proteomes" id="UP000257045">
    <property type="component" value="Unassembled WGS sequence"/>
</dbReference>
<keyword evidence="7" id="KW-1185">Reference proteome</keyword>
<dbReference type="Pfam" id="PF22022">
    <property type="entry name" value="Phage_int_M"/>
    <property type="match status" value="1"/>
</dbReference>
<dbReference type="SUPFAM" id="SSF56349">
    <property type="entry name" value="DNA breaking-rejoining enzymes"/>
    <property type="match status" value="1"/>
</dbReference>
<keyword evidence="4" id="KW-0233">DNA recombination</keyword>
<evidence type="ECO:0000256" key="2">
    <source>
        <dbReference type="ARBA" id="ARBA00022908"/>
    </source>
</evidence>
<name>A0A3D8J005_9HELI</name>
<evidence type="ECO:0000259" key="5">
    <source>
        <dbReference type="PROSITE" id="PS51898"/>
    </source>
</evidence>
<dbReference type="EMBL" id="NXLV01000006">
    <property type="protein sequence ID" value="RDU70828.1"/>
    <property type="molecule type" value="Genomic_DNA"/>
</dbReference>
<dbReference type="InterPro" id="IPR050808">
    <property type="entry name" value="Phage_Integrase"/>
</dbReference>
<dbReference type="GO" id="GO:0006310">
    <property type="term" value="P:DNA recombination"/>
    <property type="evidence" value="ECO:0007669"/>
    <property type="project" value="UniProtKB-KW"/>
</dbReference>
<dbReference type="GO" id="GO:0015074">
    <property type="term" value="P:DNA integration"/>
    <property type="evidence" value="ECO:0007669"/>
    <property type="project" value="UniProtKB-KW"/>
</dbReference>
<dbReference type="InterPro" id="IPR038488">
    <property type="entry name" value="Integrase_DNA-bd_sf"/>
</dbReference>
<evidence type="ECO:0000256" key="3">
    <source>
        <dbReference type="ARBA" id="ARBA00023125"/>
    </source>
</evidence>
<evidence type="ECO:0000313" key="6">
    <source>
        <dbReference type="EMBL" id="RDU70828.1"/>
    </source>
</evidence>
<evidence type="ECO:0000313" key="7">
    <source>
        <dbReference type="Proteomes" id="UP000257045"/>
    </source>
</evidence>
<protein>
    <recommendedName>
        <fullName evidence="5">Tyr recombinase domain-containing protein</fullName>
    </recommendedName>
</protein>
<keyword evidence="3" id="KW-0238">DNA-binding</keyword>
<accession>A0A3D8J005</accession>
<evidence type="ECO:0000256" key="1">
    <source>
        <dbReference type="ARBA" id="ARBA00008857"/>
    </source>
</evidence>
<dbReference type="Pfam" id="PF13356">
    <property type="entry name" value="Arm-DNA-bind_3"/>
    <property type="match status" value="1"/>
</dbReference>
<dbReference type="InterPro" id="IPR011010">
    <property type="entry name" value="DNA_brk_join_enz"/>
</dbReference>
<sequence>MKKSINKSPIFRDEKQLIALKPNKHQYYAKDLAINNLYVAIRDRKREYNDVAKTFVYRYSFKNKIYQISIGAYPEVTLDQARGKSGEYNAILNNEENRMMGIHPKVYLQREKEERKRLAELNKPRTFEEITYEWLSIQDKSFLTDKTKMGRIKRHLFPMIGNRLVKTLGKRDFIECIELIQAKGKIETSRRVFSLAREIMQFALNRDYIQRNVLREIEFSKTFRTTEVQHHRTITEPTRLRYLLLAIEEYPALITRYALKASALLFLRSGNIRGMKWEYVDTNKRLITFPAKDMKMKSDFVVPISHQMLEVLESVKPLSCTSIYVFPSDISKTKQMSENTLNYAIKRMGFGEEMVFHGFRATASTLLHENTPNHKIASEVIELCLDHKERNKVKASYNHSIRLQERRELMQWWADYLDEVREGKIE</sequence>
<reference evidence="6 7" key="1">
    <citation type="submission" date="2018-04" db="EMBL/GenBank/DDBJ databases">
        <title>Novel Campyloabacter and Helicobacter Species and Strains.</title>
        <authorList>
            <person name="Mannion A.J."/>
            <person name="Shen Z."/>
            <person name="Fox J.G."/>
        </authorList>
    </citation>
    <scope>NUCLEOTIDE SEQUENCE [LARGE SCALE GENOMIC DNA]</scope>
    <source>
        <strain evidence="6 7">MIT 04-9366</strain>
    </source>
</reference>
<dbReference type="Pfam" id="PF00589">
    <property type="entry name" value="Phage_integrase"/>
    <property type="match status" value="1"/>
</dbReference>